<evidence type="ECO:0000256" key="1">
    <source>
        <dbReference type="SAM" id="Phobius"/>
    </source>
</evidence>
<keyword evidence="1" id="KW-0472">Membrane</keyword>
<feature type="transmembrane region" description="Helical" evidence="1">
    <location>
        <begin position="12"/>
        <end position="32"/>
    </location>
</feature>
<protein>
    <submittedName>
        <fullName evidence="2">Putative ovule protein</fullName>
    </submittedName>
</protein>
<keyword evidence="1" id="KW-1133">Transmembrane helix</keyword>
<keyword evidence="1" id="KW-0812">Transmembrane</keyword>
<accession>A0A0V0GYV9</accession>
<dbReference type="AlphaFoldDB" id="A0A0V0GYV9"/>
<proteinExistence type="predicted"/>
<evidence type="ECO:0000313" key="2">
    <source>
        <dbReference type="EMBL" id="JAP13294.1"/>
    </source>
</evidence>
<organism evidence="2">
    <name type="scientific">Solanum chacoense</name>
    <name type="common">Chaco potato</name>
    <dbReference type="NCBI Taxonomy" id="4108"/>
    <lineage>
        <taxon>Eukaryota</taxon>
        <taxon>Viridiplantae</taxon>
        <taxon>Streptophyta</taxon>
        <taxon>Embryophyta</taxon>
        <taxon>Tracheophyta</taxon>
        <taxon>Spermatophyta</taxon>
        <taxon>Magnoliopsida</taxon>
        <taxon>eudicotyledons</taxon>
        <taxon>Gunneridae</taxon>
        <taxon>Pentapetalae</taxon>
        <taxon>asterids</taxon>
        <taxon>lamiids</taxon>
        <taxon>Solanales</taxon>
        <taxon>Solanaceae</taxon>
        <taxon>Solanoideae</taxon>
        <taxon>Solaneae</taxon>
        <taxon>Solanum</taxon>
    </lineage>
</organism>
<reference evidence="2" key="1">
    <citation type="submission" date="2015-12" db="EMBL/GenBank/DDBJ databases">
        <title>Gene expression during late stages of embryo sac development: a critical building block for successful pollen-pistil interactions.</title>
        <authorList>
            <person name="Liu Y."/>
            <person name="Joly V."/>
            <person name="Sabar M."/>
            <person name="Matton D.P."/>
        </authorList>
    </citation>
    <scope>NUCLEOTIDE SEQUENCE</scope>
</reference>
<dbReference type="EMBL" id="GEDG01028274">
    <property type="protein sequence ID" value="JAP13294.1"/>
    <property type="molecule type" value="Transcribed_RNA"/>
</dbReference>
<sequence>MTIPSQFSILRNLCRCFFFLFCLFNFWMIPYGCIGRHIRTPVRMLLYRLFFKKAFVFDCYFKKEKLWLERMC</sequence>
<name>A0A0V0GYV9_SOLCH</name>